<evidence type="ECO:0000313" key="2">
    <source>
        <dbReference type="Proteomes" id="UP000516305"/>
    </source>
</evidence>
<accession>A0A7H0VDR3</accession>
<organism evidence="1 2">
    <name type="scientific">Croceimicrobium hydrocarbonivorans</name>
    <dbReference type="NCBI Taxonomy" id="2761580"/>
    <lineage>
        <taxon>Bacteria</taxon>
        <taxon>Pseudomonadati</taxon>
        <taxon>Bacteroidota</taxon>
        <taxon>Flavobacteriia</taxon>
        <taxon>Flavobacteriales</taxon>
        <taxon>Owenweeksiaceae</taxon>
        <taxon>Croceimicrobium</taxon>
    </lineage>
</organism>
<evidence type="ECO:0000313" key="1">
    <source>
        <dbReference type="EMBL" id="QNR23861.1"/>
    </source>
</evidence>
<proteinExistence type="predicted"/>
<dbReference type="RefSeq" id="WP_210758397.1">
    <property type="nucleotide sequence ID" value="NZ_CP060139.1"/>
</dbReference>
<dbReference type="Proteomes" id="UP000516305">
    <property type="component" value="Chromosome"/>
</dbReference>
<dbReference type="EMBL" id="CP060139">
    <property type="protein sequence ID" value="QNR23861.1"/>
    <property type="molecule type" value="Genomic_DNA"/>
</dbReference>
<protein>
    <recommendedName>
        <fullName evidence="3">ABM domain-containing protein</fullName>
    </recommendedName>
</protein>
<name>A0A7H0VDR3_9FLAO</name>
<gene>
    <name evidence="1" type="ORF">H4K34_16015</name>
</gene>
<keyword evidence="2" id="KW-1185">Reference proteome</keyword>
<dbReference type="KEGG" id="chyd:H4K34_16015"/>
<sequence>MFASLIQYRLNPIFKADFFRYWKEHRQYLMDLKVLEYAVLHRETPIAYLSYAHWSDRKEFENHIIDPQGPTWTFQQKIEECCNDVRVLHRMDIIKDSPLYES</sequence>
<dbReference type="AlphaFoldDB" id="A0A7H0VDR3"/>
<reference evidence="1 2" key="1">
    <citation type="submission" date="2020-08" db="EMBL/GenBank/DDBJ databases">
        <title>Croceimicrobium hydrocarbonivorans gen. nov., sp. nov., a novel marine bacterium isolated from a bacterial consortium that degrades polyethylene terephthalate.</title>
        <authorList>
            <person name="Liu R."/>
        </authorList>
    </citation>
    <scope>NUCLEOTIDE SEQUENCE [LARGE SCALE GENOMIC DNA]</scope>
    <source>
        <strain evidence="1 2">A20-9</strain>
    </source>
</reference>
<evidence type="ECO:0008006" key="3">
    <source>
        <dbReference type="Google" id="ProtNLM"/>
    </source>
</evidence>